<dbReference type="VEuPathDB" id="VectorBase:PPAPM1_009492"/>
<name>A0A1B0DIQ7_PHLPP</name>
<accession>A0A1B0DIQ7</accession>
<dbReference type="VEuPathDB" id="VectorBase:PPAI008044"/>
<keyword evidence="2" id="KW-1185">Reference proteome</keyword>
<proteinExistence type="predicted"/>
<organism evidence="1 2">
    <name type="scientific">Phlebotomus papatasi</name>
    <name type="common">Sandfly</name>
    <dbReference type="NCBI Taxonomy" id="29031"/>
    <lineage>
        <taxon>Eukaryota</taxon>
        <taxon>Metazoa</taxon>
        <taxon>Ecdysozoa</taxon>
        <taxon>Arthropoda</taxon>
        <taxon>Hexapoda</taxon>
        <taxon>Insecta</taxon>
        <taxon>Pterygota</taxon>
        <taxon>Neoptera</taxon>
        <taxon>Endopterygota</taxon>
        <taxon>Diptera</taxon>
        <taxon>Nematocera</taxon>
        <taxon>Psychodoidea</taxon>
        <taxon>Psychodidae</taxon>
        <taxon>Phlebotomus</taxon>
        <taxon>Phlebotomus</taxon>
    </lineage>
</organism>
<protein>
    <submittedName>
        <fullName evidence="1">Uncharacterized protein</fullName>
    </submittedName>
</protein>
<dbReference type="PANTHER" id="PTHR47771:SF13">
    <property type="entry name" value="HDC01644"/>
    <property type="match status" value="1"/>
</dbReference>
<dbReference type="Proteomes" id="UP000092462">
    <property type="component" value="Unassembled WGS sequence"/>
</dbReference>
<evidence type="ECO:0000313" key="1">
    <source>
        <dbReference type="EnsemblMetazoa" id="PPAI008044-PA"/>
    </source>
</evidence>
<reference evidence="1" key="1">
    <citation type="submission" date="2022-08" db="UniProtKB">
        <authorList>
            <consortium name="EnsemblMetazoa"/>
        </authorList>
    </citation>
    <scope>IDENTIFICATION</scope>
    <source>
        <strain evidence="1">Israel</strain>
    </source>
</reference>
<sequence>KVHHSRCTNKGKKYKCLVWIRDYITCSAIAVLVQFQFTSKVQKNTMYSVQKIVAVLSVIALASASIDDSHHHDVHTTHSEVEKHVPVPVYEKVGIPIPHPVPVAVPNYVKVGIPQPYPVHVTVQQPIQVPIYKVVPQIIEKAVPVPVEKPYPVEIQKPYPVEVIKKIEVPVPKPYPVPFTVYKHILQKEKADHKGWH</sequence>
<dbReference type="AlphaFoldDB" id="A0A1B0DIQ7"/>
<evidence type="ECO:0000313" key="2">
    <source>
        <dbReference type="Proteomes" id="UP000092462"/>
    </source>
</evidence>
<dbReference type="PANTHER" id="PTHR47771">
    <property type="entry name" value="LD27203P-RELATED"/>
    <property type="match status" value="1"/>
</dbReference>
<dbReference type="EMBL" id="AJVK01062934">
    <property type="status" value="NOT_ANNOTATED_CDS"/>
    <property type="molecule type" value="Genomic_DNA"/>
</dbReference>
<dbReference type="EnsemblMetazoa" id="PPAI008044-RA">
    <property type="protein sequence ID" value="PPAI008044-PA"/>
    <property type="gene ID" value="PPAI008044"/>
</dbReference>